<dbReference type="GO" id="GO:0005886">
    <property type="term" value="C:plasma membrane"/>
    <property type="evidence" value="ECO:0007669"/>
    <property type="project" value="UniProtKB-SubCell"/>
</dbReference>
<evidence type="ECO:0000256" key="17">
    <source>
        <dbReference type="SAM" id="Coils"/>
    </source>
</evidence>
<sequence>MAFDATFWAFVGLVLFFVILVAMKVPGTIGAALDKRAASIREDIENARKLREEAERLLADYQRRATEAKSEAASIVEAAKREAAALSAEAKARIEDYVARRTKMAEDKIAQAEAQAIQEVRALSADVAVAAAETILAARTKGAEADRLIDASIASLATKLN</sequence>
<gene>
    <name evidence="15" type="primary">atpF</name>
    <name evidence="18" type="ORF">GGQ63_001029</name>
</gene>
<comment type="similarity">
    <text evidence="2 15 16">Belongs to the ATPase B chain family.</text>
</comment>
<dbReference type="PANTHER" id="PTHR33445">
    <property type="entry name" value="ATP SYNTHASE SUBUNIT B', CHLOROPLASTIC"/>
    <property type="match status" value="1"/>
</dbReference>
<keyword evidence="3 15" id="KW-0813">Transport</keyword>
<feature type="transmembrane region" description="Helical" evidence="15">
    <location>
        <begin position="6"/>
        <end position="26"/>
    </location>
</feature>
<keyword evidence="4 15" id="KW-1003">Cell membrane</keyword>
<proteinExistence type="inferred from homology"/>
<evidence type="ECO:0000256" key="16">
    <source>
        <dbReference type="RuleBase" id="RU003848"/>
    </source>
</evidence>
<dbReference type="InterPro" id="IPR050059">
    <property type="entry name" value="ATP_synthase_B_chain"/>
</dbReference>
<evidence type="ECO:0000256" key="11">
    <source>
        <dbReference type="ARBA" id="ARBA00023310"/>
    </source>
</evidence>
<comment type="subcellular location">
    <subcellularLocation>
        <location evidence="1">Cell inner membrane</location>
        <topology evidence="1">Single-pass membrane protein</topology>
    </subcellularLocation>
    <subcellularLocation>
        <location evidence="15">Cell membrane</location>
        <topology evidence="15">Single-pass membrane protein</topology>
    </subcellularLocation>
</comment>
<evidence type="ECO:0000256" key="2">
    <source>
        <dbReference type="ARBA" id="ARBA00005513"/>
    </source>
</evidence>
<dbReference type="InterPro" id="IPR002146">
    <property type="entry name" value="ATP_synth_b/b'su_bac/chlpt"/>
</dbReference>
<evidence type="ECO:0000313" key="19">
    <source>
        <dbReference type="Proteomes" id="UP000523821"/>
    </source>
</evidence>
<evidence type="ECO:0000256" key="5">
    <source>
        <dbReference type="ARBA" id="ARBA00022547"/>
    </source>
</evidence>
<dbReference type="GO" id="GO:0046933">
    <property type="term" value="F:proton-transporting ATP synthase activity, rotational mechanism"/>
    <property type="evidence" value="ECO:0007669"/>
    <property type="project" value="UniProtKB-UniRule"/>
</dbReference>
<keyword evidence="17" id="KW-0175">Coiled coil</keyword>
<evidence type="ECO:0000256" key="8">
    <source>
        <dbReference type="ARBA" id="ARBA00022989"/>
    </source>
</evidence>
<evidence type="ECO:0000256" key="15">
    <source>
        <dbReference type="HAMAP-Rule" id="MF_01398"/>
    </source>
</evidence>
<keyword evidence="8 15" id="KW-1133">Transmembrane helix</keyword>
<evidence type="ECO:0000256" key="3">
    <source>
        <dbReference type="ARBA" id="ARBA00022448"/>
    </source>
</evidence>
<comment type="caution">
    <text evidence="18">The sequence shown here is derived from an EMBL/GenBank/DDBJ whole genome shotgun (WGS) entry which is preliminary data.</text>
</comment>
<evidence type="ECO:0000256" key="9">
    <source>
        <dbReference type="ARBA" id="ARBA00023065"/>
    </source>
</evidence>
<keyword evidence="11 15" id="KW-0066">ATP synthesis</keyword>
<evidence type="ECO:0000256" key="14">
    <source>
        <dbReference type="ARBA" id="ARBA00025830"/>
    </source>
</evidence>
<keyword evidence="7 15" id="KW-0375">Hydrogen ion transport</keyword>
<dbReference type="GO" id="GO:0045259">
    <property type="term" value="C:proton-transporting ATP synthase complex"/>
    <property type="evidence" value="ECO:0007669"/>
    <property type="project" value="UniProtKB-KW"/>
</dbReference>
<dbReference type="CDD" id="cd06503">
    <property type="entry name" value="ATP-synt_Fo_b"/>
    <property type="match status" value="1"/>
</dbReference>
<comment type="function">
    <text evidence="12 15">F(1)F(0) ATP synthase produces ATP from ADP in the presence of a proton or sodium gradient. F-type ATPases consist of two structural domains, F(1) containing the extramembraneous catalytic core and F(0) containing the membrane proton channel, linked together by a central stalk and a peripheral stalk. During catalysis, ATP synthesis in the catalytic domain of F(1) is coupled via a rotary mechanism of the central stalk subunits to proton translocation.</text>
</comment>
<accession>A0A7W9FJQ6</accession>
<evidence type="ECO:0000256" key="13">
    <source>
        <dbReference type="ARBA" id="ARBA00025614"/>
    </source>
</evidence>
<keyword evidence="10 15" id="KW-0472">Membrane</keyword>
<evidence type="ECO:0000256" key="1">
    <source>
        <dbReference type="ARBA" id="ARBA00004377"/>
    </source>
</evidence>
<evidence type="ECO:0000256" key="10">
    <source>
        <dbReference type="ARBA" id="ARBA00023136"/>
    </source>
</evidence>
<reference evidence="18 19" key="1">
    <citation type="submission" date="2020-08" db="EMBL/GenBank/DDBJ databases">
        <title>Genomic Encyclopedia of Type Strains, Phase IV (KMG-IV): sequencing the most valuable type-strain genomes for metagenomic binning, comparative biology and taxonomic classification.</title>
        <authorList>
            <person name="Goeker M."/>
        </authorList>
    </citation>
    <scope>NUCLEOTIDE SEQUENCE [LARGE SCALE GENOMIC DNA]</scope>
    <source>
        <strain evidence="18 19">DSM 16268</strain>
    </source>
</reference>
<comment type="function">
    <text evidence="13">Component of the F(0) channel, it forms part of the peripheral stalk, linking F(1) to F(0). The b'-subunit is a diverged and duplicated form of b found in plants and photosynthetic bacteria.</text>
</comment>
<dbReference type="Pfam" id="PF00430">
    <property type="entry name" value="ATP-synt_B"/>
    <property type="match status" value="1"/>
</dbReference>
<evidence type="ECO:0000256" key="6">
    <source>
        <dbReference type="ARBA" id="ARBA00022692"/>
    </source>
</evidence>
<name>A0A7W9FJQ6_9HYPH</name>
<evidence type="ECO:0000256" key="7">
    <source>
        <dbReference type="ARBA" id="ARBA00022781"/>
    </source>
</evidence>
<evidence type="ECO:0000256" key="12">
    <source>
        <dbReference type="ARBA" id="ARBA00025198"/>
    </source>
</evidence>
<dbReference type="Proteomes" id="UP000523821">
    <property type="component" value="Unassembled WGS sequence"/>
</dbReference>
<keyword evidence="19" id="KW-1185">Reference proteome</keyword>
<feature type="coiled-coil region" evidence="17">
    <location>
        <begin position="37"/>
        <end position="89"/>
    </location>
</feature>
<dbReference type="RefSeq" id="WP_183853222.1">
    <property type="nucleotide sequence ID" value="NZ_JACHOO010000002.1"/>
</dbReference>
<dbReference type="AlphaFoldDB" id="A0A7W9FJQ6"/>
<evidence type="ECO:0000313" key="18">
    <source>
        <dbReference type="EMBL" id="MBB5751977.1"/>
    </source>
</evidence>
<dbReference type="HAMAP" id="MF_01398">
    <property type="entry name" value="ATP_synth_b_bprime"/>
    <property type="match status" value="1"/>
</dbReference>
<protein>
    <recommendedName>
        <fullName evidence="15">ATP synthase subunit b</fullName>
    </recommendedName>
    <alternativeName>
        <fullName evidence="15">ATP synthase F(0) sector subunit b</fullName>
    </alternativeName>
    <alternativeName>
        <fullName evidence="15">ATPase subunit I</fullName>
    </alternativeName>
    <alternativeName>
        <fullName evidence="15">F-type ATPase subunit b</fullName>
        <shortName evidence="15">F-ATPase subunit b</shortName>
    </alternativeName>
</protein>
<dbReference type="GO" id="GO:0046961">
    <property type="term" value="F:proton-transporting ATPase activity, rotational mechanism"/>
    <property type="evidence" value="ECO:0007669"/>
    <property type="project" value="TreeGrafter"/>
</dbReference>
<dbReference type="PANTHER" id="PTHR33445:SF1">
    <property type="entry name" value="ATP SYNTHASE SUBUNIT B"/>
    <property type="match status" value="1"/>
</dbReference>
<keyword evidence="9 15" id="KW-0406">Ion transport</keyword>
<comment type="subunit">
    <text evidence="14 15">F-type ATPases have 2 components, F(1) - the catalytic core - and F(0) - the membrane proton channel. F(1) has five subunits: alpha(3), beta(3), gamma(1), delta(1), epsilon(1). F(0) has three main subunits: a(1), b(2) and c(10-14). The alpha and beta chains form an alternating ring which encloses part of the gamma chain. F(1) is attached to F(0) by a central stalk formed by the gamma and epsilon chains, while a peripheral stalk is formed by the delta and b chains.</text>
</comment>
<organism evidence="18 19">
    <name type="scientific">Prosthecomicrobium pneumaticum</name>
    <dbReference type="NCBI Taxonomy" id="81895"/>
    <lineage>
        <taxon>Bacteria</taxon>
        <taxon>Pseudomonadati</taxon>
        <taxon>Pseudomonadota</taxon>
        <taxon>Alphaproteobacteria</taxon>
        <taxon>Hyphomicrobiales</taxon>
        <taxon>Kaistiaceae</taxon>
        <taxon>Prosthecomicrobium</taxon>
    </lineage>
</organism>
<keyword evidence="6 15" id="KW-0812">Transmembrane</keyword>
<evidence type="ECO:0000256" key="4">
    <source>
        <dbReference type="ARBA" id="ARBA00022475"/>
    </source>
</evidence>
<keyword evidence="5 15" id="KW-0138">CF(0)</keyword>
<dbReference type="EMBL" id="JACHOO010000002">
    <property type="protein sequence ID" value="MBB5751977.1"/>
    <property type="molecule type" value="Genomic_DNA"/>
</dbReference>